<keyword evidence="2" id="KW-1185">Reference proteome</keyword>
<sequence length="78" mass="8789">MKFKKTVGKHGNSGLHHFKPIVQWIPCTPSSQSHLLKLSIAGFTPFTKSPQSASHVARSNDFSVYVYARLYKRAQGMR</sequence>
<dbReference type="AlphaFoldDB" id="A0ABD3AY50"/>
<dbReference type="Proteomes" id="UP001630127">
    <property type="component" value="Unassembled WGS sequence"/>
</dbReference>
<dbReference type="EMBL" id="JBJUIK010000002">
    <property type="protein sequence ID" value="KAL3535894.1"/>
    <property type="molecule type" value="Genomic_DNA"/>
</dbReference>
<comment type="caution">
    <text evidence="1">The sequence shown here is derived from an EMBL/GenBank/DDBJ whole genome shotgun (WGS) entry which is preliminary data.</text>
</comment>
<evidence type="ECO:0000313" key="2">
    <source>
        <dbReference type="Proteomes" id="UP001630127"/>
    </source>
</evidence>
<evidence type="ECO:0000313" key="1">
    <source>
        <dbReference type="EMBL" id="KAL3535894.1"/>
    </source>
</evidence>
<name>A0ABD3AY50_9GENT</name>
<organism evidence="1 2">
    <name type="scientific">Cinchona calisaya</name>
    <dbReference type="NCBI Taxonomy" id="153742"/>
    <lineage>
        <taxon>Eukaryota</taxon>
        <taxon>Viridiplantae</taxon>
        <taxon>Streptophyta</taxon>
        <taxon>Embryophyta</taxon>
        <taxon>Tracheophyta</taxon>
        <taxon>Spermatophyta</taxon>
        <taxon>Magnoliopsida</taxon>
        <taxon>eudicotyledons</taxon>
        <taxon>Gunneridae</taxon>
        <taxon>Pentapetalae</taxon>
        <taxon>asterids</taxon>
        <taxon>lamiids</taxon>
        <taxon>Gentianales</taxon>
        <taxon>Rubiaceae</taxon>
        <taxon>Cinchonoideae</taxon>
        <taxon>Cinchoneae</taxon>
        <taxon>Cinchona</taxon>
    </lineage>
</organism>
<reference evidence="1 2" key="1">
    <citation type="submission" date="2024-11" db="EMBL/GenBank/DDBJ databases">
        <title>A near-complete genome assembly of Cinchona calisaya.</title>
        <authorList>
            <person name="Lian D.C."/>
            <person name="Zhao X.W."/>
            <person name="Wei L."/>
        </authorList>
    </citation>
    <scope>NUCLEOTIDE SEQUENCE [LARGE SCALE GENOMIC DNA]</scope>
    <source>
        <tissue evidence="1">Nenye</tissue>
    </source>
</reference>
<protein>
    <submittedName>
        <fullName evidence="1">Uncharacterized protein</fullName>
    </submittedName>
</protein>
<proteinExistence type="predicted"/>
<gene>
    <name evidence="1" type="ORF">ACH5RR_004355</name>
</gene>
<accession>A0ABD3AY50</accession>